<feature type="transmembrane region" description="Helical" evidence="8">
    <location>
        <begin position="130"/>
        <end position="148"/>
    </location>
</feature>
<feature type="transmembrane region" description="Helical" evidence="8">
    <location>
        <begin position="436"/>
        <end position="456"/>
    </location>
</feature>
<feature type="transmembrane region" description="Helical" evidence="8">
    <location>
        <begin position="315"/>
        <end position="335"/>
    </location>
</feature>
<evidence type="ECO:0000256" key="3">
    <source>
        <dbReference type="ARBA" id="ARBA00022475"/>
    </source>
</evidence>
<proteinExistence type="inferred from homology"/>
<evidence type="ECO:0000256" key="7">
    <source>
        <dbReference type="SAM" id="MobiDB-lite"/>
    </source>
</evidence>
<feature type="transmembrane region" description="Helical" evidence="8">
    <location>
        <begin position="347"/>
        <end position="370"/>
    </location>
</feature>
<keyword evidence="10" id="KW-1185">Reference proteome</keyword>
<sequence length="512" mass="54668">MPGRFRNSATARDQATSASSHASSHKAAGDAILTIAERIILQVSQFAIFLLAARILGPAEFGLFSLVSACAILLLSVAEVAWVPFIMSRDGDESVPLQVLFVAILNGAVFGVLGALLSLGAGLLGLGQDLVMLGVLFALWVALANASRAQRGVLMWMNRLKAGALCEIGGELAGLVVAIYALQQGQGVFALVYGRLSAQSVTLVLGLLAMRRLPRPGLPREVLRELWRFSVQFFASRMLVQLRFQFITLTIGAFLGPAAVGFYRAAERLVGAVCELIMVPAQMLAWAHLRQARDQGDPAHQAARVREQATRHLKVVMALGAPLLLWLVIMNHALIEGLLGPEWTPAAVLVAILAAGRLIMMPGILTEPLMTILGRVSDLPRFMASILGVSVLLTLVTAPFGVIAIAWGQSAICAMVMVATFWLFDRRAGVPWRGLVGPLATLIVPLILGMLALLLLDRLFAGTGLPALVRAIAVGLTGGAGYLLALAVFDQSIFQQVTIILRRRRPGVEVSP</sequence>
<dbReference type="PANTHER" id="PTHR30250:SF10">
    <property type="entry name" value="LIPOPOLYSACCHARIDE BIOSYNTHESIS PROTEIN WZXC"/>
    <property type="match status" value="1"/>
</dbReference>
<feature type="transmembrane region" description="Helical" evidence="8">
    <location>
        <begin position="382"/>
        <end position="400"/>
    </location>
</feature>
<organism evidence="9 10">
    <name type="scientific">Paracoccus jeotgali</name>
    <dbReference type="NCBI Taxonomy" id="2065379"/>
    <lineage>
        <taxon>Bacteria</taxon>
        <taxon>Pseudomonadati</taxon>
        <taxon>Pseudomonadota</taxon>
        <taxon>Alphaproteobacteria</taxon>
        <taxon>Rhodobacterales</taxon>
        <taxon>Paracoccaceae</taxon>
        <taxon>Paracoccus</taxon>
    </lineage>
</organism>
<dbReference type="Pfam" id="PF13440">
    <property type="entry name" value="Polysacc_synt_3"/>
    <property type="match status" value="1"/>
</dbReference>
<evidence type="ECO:0000313" key="10">
    <source>
        <dbReference type="Proteomes" id="UP000234882"/>
    </source>
</evidence>
<evidence type="ECO:0000256" key="4">
    <source>
        <dbReference type="ARBA" id="ARBA00022692"/>
    </source>
</evidence>
<name>A0A2K9MF70_9RHOB</name>
<comment type="subcellular location">
    <subcellularLocation>
        <location evidence="1">Cell membrane</location>
        <topology evidence="1">Multi-pass membrane protein</topology>
    </subcellularLocation>
</comment>
<feature type="transmembrane region" description="Helical" evidence="8">
    <location>
        <begin position="244"/>
        <end position="263"/>
    </location>
</feature>
<evidence type="ECO:0000256" key="8">
    <source>
        <dbReference type="SAM" id="Phobius"/>
    </source>
</evidence>
<dbReference type="OrthoDB" id="7840749at2"/>
<dbReference type="Proteomes" id="UP000234882">
    <property type="component" value="Chromosome"/>
</dbReference>
<evidence type="ECO:0000256" key="5">
    <source>
        <dbReference type="ARBA" id="ARBA00022989"/>
    </source>
</evidence>
<dbReference type="InterPro" id="IPR050833">
    <property type="entry name" value="Poly_Biosynth_Transport"/>
</dbReference>
<evidence type="ECO:0000256" key="2">
    <source>
        <dbReference type="ARBA" id="ARBA00007430"/>
    </source>
</evidence>
<feature type="transmembrane region" description="Helical" evidence="8">
    <location>
        <begin position="160"/>
        <end position="182"/>
    </location>
</feature>
<dbReference type="PANTHER" id="PTHR30250">
    <property type="entry name" value="PST FAMILY PREDICTED COLANIC ACID TRANSPORTER"/>
    <property type="match status" value="1"/>
</dbReference>
<dbReference type="RefSeq" id="WP_101499609.1">
    <property type="nucleotide sequence ID" value="NZ_CP025583.1"/>
</dbReference>
<evidence type="ECO:0008006" key="11">
    <source>
        <dbReference type="Google" id="ProtNLM"/>
    </source>
</evidence>
<comment type="similarity">
    <text evidence="2">Belongs to the polysaccharide synthase family.</text>
</comment>
<dbReference type="AlphaFoldDB" id="A0A2K9MF70"/>
<keyword evidence="6 8" id="KW-0472">Membrane</keyword>
<accession>A0A2K9MF70</accession>
<dbReference type="GO" id="GO:0005886">
    <property type="term" value="C:plasma membrane"/>
    <property type="evidence" value="ECO:0007669"/>
    <property type="project" value="UniProtKB-SubCell"/>
</dbReference>
<evidence type="ECO:0000256" key="1">
    <source>
        <dbReference type="ARBA" id="ARBA00004651"/>
    </source>
</evidence>
<evidence type="ECO:0000256" key="6">
    <source>
        <dbReference type="ARBA" id="ARBA00023136"/>
    </source>
</evidence>
<gene>
    <name evidence="9" type="ORF">CYR75_08255</name>
</gene>
<evidence type="ECO:0000313" key="9">
    <source>
        <dbReference type="EMBL" id="AUM74263.1"/>
    </source>
</evidence>
<dbReference type="EMBL" id="CP025583">
    <property type="protein sequence ID" value="AUM74263.1"/>
    <property type="molecule type" value="Genomic_DNA"/>
</dbReference>
<keyword evidence="5 8" id="KW-1133">Transmembrane helix</keyword>
<protein>
    <recommendedName>
        <fullName evidence="11">Polysaccharide biosynthesis protein</fullName>
    </recommendedName>
</protein>
<keyword evidence="4 8" id="KW-0812">Transmembrane</keyword>
<keyword evidence="3" id="KW-1003">Cell membrane</keyword>
<feature type="transmembrane region" description="Helical" evidence="8">
    <location>
        <begin position="99"/>
        <end position="124"/>
    </location>
</feature>
<feature type="transmembrane region" description="Helical" evidence="8">
    <location>
        <begin position="406"/>
        <end position="424"/>
    </location>
</feature>
<feature type="transmembrane region" description="Helical" evidence="8">
    <location>
        <begin position="468"/>
        <end position="489"/>
    </location>
</feature>
<dbReference type="KEGG" id="paru:CYR75_08255"/>
<feature type="transmembrane region" description="Helical" evidence="8">
    <location>
        <begin position="63"/>
        <end position="87"/>
    </location>
</feature>
<feature type="region of interest" description="Disordered" evidence="7">
    <location>
        <begin position="1"/>
        <end position="22"/>
    </location>
</feature>
<reference evidence="10" key="1">
    <citation type="submission" date="2017-12" db="EMBL/GenBank/DDBJ databases">
        <title>Genomic analysis of Paracoccus sp. CBA4604.</title>
        <authorList>
            <person name="Roh S.W."/>
            <person name="Kim J.Y."/>
            <person name="Kim J.S."/>
        </authorList>
    </citation>
    <scope>NUCLEOTIDE SEQUENCE [LARGE SCALE GENOMIC DNA]</scope>
    <source>
        <strain evidence="10">CBA4604</strain>
    </source>
</reference>